<dbReference type="Gene3D" id="3.30.450.150">
    <property type="entry name" value="Haem-degrading domain"/>
    <property type="match status" value="1"/>
</dbReference>
<name>A0A1J5QKB0_9ZZZZ</name>
<dbReference type="InterPro" id="IPR038084">
    <property type="entry name" value="PduO/GlcC-like_sf"/>
</dbReference>
<dbReference type="Pfam" id="PF03928">
    <property type="entry name" value="HbpS-like"/>
    <property type="match status" value="1"/>
</dbReference>
<evidence type="ECO:0000313" key="1">
    <source>
        <dbReference type="EMBL" id="OIQ77947.1"/>
    </source>
</evidence>
<dbReference type="InterPro" id="IPR052517">
    <property type="entry name" value="GlcG_carb_metab_protein"/>
</dbReference>
<reference evidence="1" key="1">
    <citation type="submission" date="2016-10" db="EMBL/GenBank/DDBJ databases">
        <title>Sequence of Gallionella enrichment culture.</title>
        <authorList>
            <person name="Poehlein A."/>
            <person name="Muehling M."/>
            <person name="Daniel R."/>
        </authorList>
    </citation>
    <scope>NUCLEOTIDE SEQUENCE</scope>
</reference>
<proteinExistence type="predicted"/>
<dbReference type="PANTHER" id="PTHR34309">
    <property type="entry name" value="SLR1406 PROTEIN"/>
    <property type="match status" value="1"/>
</dbReference>
<dbReference type="AlphaFoldDB" id="A0A1J5QKB0"/>
<dbReference type="SUPFAM" id="SSF143744">
    <property type="entry name" value="GlcG-like"/>
    <property type="match status" value="1"/>
</dbReference>
<dbReference type="InterPro" id="IPR005624">
    <property type="entry name" value="PduO/GlcC-like"/>
</dbReference>
<protein>
    <recommendedName>
        <fullName evidence="2">Heme-binding protein</fullName>
    </recommendedName>
</protein>
<accession>A0A1J5QKB0</accession>
<organism evidence="1">
    <name type="scientific">mine drainage metagenome</name>
    <dbReference type="NCBI Taxonomy" id="410659"/>
    <lineage>
        <taxon>unclassified sequences</taxon>
        <taxon>metagenomes</taxon>
        <taxon>ecological metagenomes</taxon>
    </lineage>
</organism>
<dbReference type="PANTHER" id="PTHR34309:SF10">
    <property type="entry name" value="SLR1406 PROTEIN"/>
    <property type="match status" value="1"/>
</dbReference>
<dbReference type="EMBL" id="MLJW01001501">
    <property type="protein sequence ID" value="OIQ77947.1"/>
    <property type="molecule type" value="Genomic_DNA"/>
</dbReference>
<gene>
    <name evidence="1" type="ORF">GALL_403530</name>
</gene>
<sequence length="170" mass="17355">MNRIRPTTLVAALALASTLATPALAESATWAQQVITPETALKAALAAKEECQKRHWQVSVTVADPSGLPLVMLRDRYAGWHTVEAANGKARTAASWREATTGVAAQVTKPDAANKAVMNLPGVVMIGGGMPIEAGGQRVGAIGVSGAPGGDDDDICAKAGIAAIEGDLAF</sequence>
<evidence type="ECO:0008006" key="2">
    <source>
        <dbReference type="Google" id="ProtNLM"/>
    </source>
</evidence>
<comment type="caution">
    <text evidence="1">The sequence shown here is derived from an EMBL/GenBank/DDBJ whole genome shotgun (WGS) entry which is preliminary data.</text>
</comment>